<reference evidence="8" key="1">
    <citation type="journal article" date="2014" name="PLoS Genet.">
        <title>Signature Gene Expression Reveals Novel Clues to the Molecular Mechanisms of Dimorphic Transition in Penicillium marneffei.</title>
        <authorList>
            <person name="Yang E."/>
            <person name="Wang G."/>
            <person name="Cai J."/>
            <person name="Woo P.C."/>
            <person name="Lau S.K."/>
            <person name="Yuen K.-Y."/>
            <person name="Chow W.-N."/>
            <person name="Lin X."/>
        </authorList>
    </citation>
    <scope>NUCLEOTIDE SEQUENCE [LARGE SCALE GENOMIC DNA]</scope>
    <source>
        <strain evidence="8">PM1</strain>
    </source>
</reference>
<dbReference type="AlphaFoldDB" id="A0A093UTJ4"/>
<dbReference type="HOGENOM" id="CLU_023584_1_0_1"/>
<proteinExistence type="predicted"/>
<evidence type="ECO:0000256" key="6">
    <source>
        <dbReference type="SAM" id="Phobius"/>
    </source>
</evidence>
<accession>A0A093UTJ4</accession>
<feature type="compositionally biased region" description="Basic and acidic residues" evidence="5">
    <location>
        <begin position="173"/>
        <end position="183"/>
    </location>
</feature>
<dbReference type="Gene3D" id="2.60.120.260">
    <property type="entry name" value="Galactose-binding domain-like"/>
    <property type="match status" value="1"/>
</dbReference>
<comment type="subcellular location">
    <subcellularLocation>
        <location evidence="1">Membrane</location>
    </subcellularLocation>
</comment>
<feature type="region of interest" description="Disordered" evidence="5">
    <location>
        <begin position="1"/>
        <end position="116"/>
    </location>
</feature>
<evidence type="ECO:0000313" key="8">
    <source>
        <dbReference type="EMBL" id="KFX43265.1"/>
    </source>
</evidence>
<dbReference type="PANTHER" id="PTHR12911:SF8">
    <property type="entry name" value="KLAROID PROTEIN-RELATED"/>
    <property type="match status" value="1"/>
</dbReference>
<feature type="transmembrane region" description="Helical" evidence="6">
    <location>
        <begin position="312"/>
        <end position="336"/>
    </location>
</feature>
<dbReference type="GO" id="GO:0043495">
    <property type="term" value="F:protein-membrane adaptor activity"/>
    <property type="evidence" value="ECO:0007669"/>
    <property type="project" value="TreeGrafter"/>
</dbReference>
<gene>
    <name evidence="8" type="ORF">GQ26_0371030</name>
</gene>
<feature type="domain" description="SUN" evidence="7">
    <location>
        <begin position="416"/>
        <end position="666"/>
    </location>
</feature>
<protein>
    <submittedName>
        <fullName evidence="8">Sun domain-containing protein 1</fullName>
    </submittedName>
</protein>
<dbReference type="PROSITE" id="PS51469">
    <property type="entry name" value="SUN"/>
    <property type="match status" value="1"/>
</dbReference>
<evidence type="ECO:0000256" key="4">
    <source>
        <dbReference type="ARBA" id="ARBA00023136"/>
    </source>
</evidence>
<dbReference type="PANTHER" id="PTHR12911">
    <property type="entry name" value="SAD1/UNC-84-LIKE PROTEIN-RELATED"/>
    <property type="match status" value="1"/>
</dbReference>
<keyword evidence="4 6" id="KW-0472">Membrane</keyword>
<keyword evidence="3 6" id="KW-1133">Transmembrane helix</keyword>
<dbReference type="eggNOG" id="ENOG502SU65">
    <property type="taxonomic scope" value="Eukaryota"/>
</dbReference>
<evidence type="ECO:0000256" key="5">
    <source>
        <dbReference type="SAM" id="MobiDB-lite"/>
    </source>
</evidence>
<name>A0A093UTJ4_TALMA</name>
<dbReference type="EMBL" id="JPOX01000037">
    <property type="protein sequence ID" value="KFX43265.1"/>
    <property type="molecule type" value="Genomic_DNA"/>
</dbReference>
<feature type="compositionally biased region" description="Polar residues" evidence="5">
    <location>
        <begin position="107"/>
        <end position="116"/>
    </location>
</feature>
<comment type="caution">
    <text evidence="8">The sequence shown here is derived from an EMBL/GenBank/DDBJ whole genome shotgun (WGS) entry which is preliminary data.</text>
</comment>
<sequence>MRRTSQQRDPAYSPSGRRYSLDPSSPVRRSERLGNGSQSSTPSFVLRATTPDARQLHQALRAASESPSKERRDIRARSSIHSSVTPSPPVQRTISSTSTPAAPSLNPAITTDNENLEQQTDRGFSFFRYPRLPSIGFGMKAASIVLSSPQGEDSAFNDNASVISWQLERELHRDNLQRTKPEPEISSYGLGPREGRNIRKPPRRLSGLTWTNDTTHSVDNSNTTNHYDNDVKDDEEEEEEDKASELSAVRTAPARTVISTNVVRDSADESVANSSRPPTADQPAPVDKPRRPLLFEEQQQQHEKMKETRWPLFLVTMTLFVTIFAITTYFLTGYLGSNDFFPQQPKSPYPTLNATEGNIVSQISKEMTQLANQISVVSRDVHVLRYEYQHGVGQDTIVKPTPDLEPRINFLSPGLGTRVNRKLTSPSVGIRRTLPRRLYEGLTGKGSPQPNPPETALEAWDDIGDCWCGAPSKTGQGQLQLALELGQRAVLNEVVVEHISASASPEPGVAPREMELWAQFKPFHGQQPAKATETETAITNESITKKTGWFGLFHSSTSSSSSSSTSSKPAAPSSLSSILGSILKTLHQAYPSDPETAYANDRLLGPTYFRLGEWEYDRTGSTVQHFALDALIDYPMLRVDKVVVRVKSNWGGNHTCLYRVKVHGHA</sequence>
<feature type="compositionally biased region" description="Polar residues" evidence="5">
    <location>
        <begin position="208"/>
        <end position="226"/>
    </location>
</feature>
<evidence type="ECO:0000256" key="3">
    <source>
        <dbReference type="ARBA" id="ARBA00022989"/>
    </source>
</evidence>
<dbReference type="InterPro" id="IPR012919">
    <property type="entry name" value="SUN_dom"/>
</dbReference>
<feature type="compositionally biased region" description="Polar residues" evidence="5">
    <location>
        <begin position="79"/>
        <end position="94"/>
    </location>
</feature>
<evidence type="ECO:0000256" key="2">
    <source>
        <dbReference type="ARBA" id="ARBA00022692"/>
    </source>
</evidence>
<evidence type="ECO:0000256" key="1">
    <source>
        <dbReference type="ARBA" id="ARBA00004370"/>
    </source>
</evidence>
<evidence type="ECO:0000259" key="7">
    <source>
        <dbReference type="PROSITE" id="PS51469"/>
    </source>
</evidence>
<dbReference type="InterPro" id="IPR045119">
    <property type="entry name" value="SUN1-5"/>
</dbReference>
<feature type="compositionally biased region" description="Acidic residues" evidence="5">
    <location>
        <begin position="231"/>
        <end position="242"/>
    </location>
</feature>
<dbReference type="Pfam" id="PF07738">
    <property type="entry name" value="Sad1_UNC"/>
    <property type="match status" value="1"/>
</dbReference>
<feature type="compositionally biased region" description="Basic and acidic residues" evidence="5">
    <location>
        <begin position="67"/>
        <end position="76"/>
    </location>
</feature>
<feature type="compositionally biased region" description="Low complexity" evidence="5">
    <location>
        <begin position="95"/>
        <end position="104"/>
    </location>
</feature>
<dbReference type="GO" id="GO:0034993">
    <property type="term" value="C:meiotic nuclear membrane microtubule tethering complex"/>
    <property type="evidence" value="ECO:0007669"/>
    <property type="project" value="TreeGrafter"/>
</dbReference>
<organism evidence="8">
    <name type="scientific">Talaromyces marneffei PM1</name>
    <dbReference type="NCBI Taxonomy" id="1077442"/>
    <lineage>
        <taxon>Eukaryota</taxon>
        <taxon>Fungi</taxon>
        <taxon>Dikarya</taxon>
        <taxon>Ascomycota</taxon>
        <taxon>Pezizomycotina</taxon>
        <taxon>Eurotiomycetes</taxon>
        <taxon>Eurotiomycetidae</taxon>
        <taxon>Eurotiales</taxon>
        <taxon>Trichocomaceae</taxon>
        <taxon>Talaromyces</taxon>
        <taxon>Talaromyces sect. Talaromyces</taxon>
    </lineage>
</organism>
<keyword evidence="2 6" id="KW-0812">Transmembrane</keyword>
<feature type="region of interest" description="Disordered" evidence="5">
    <location>
        <begin position="173"/>
        <end position="291"/>
    </location>
</feature>